<keyword evidence="2" id="KW-1185">Reference proteome</keyword>
<comment type="caution">
    <text evidence="1">The sequence shown here is derived from an EMBL/GenBank/DDBJ whole genome shotgun (WGS) entry which is preliminary data.</text>
</comment>
<accession>A0ABR1ERF9</accession>
<dbReference type="Proteomes" id="UP001303046">
    <property type="component" value="Unassembled WGS sequence"/>
</dbReference>
<gene>
    <name evidence="1" type="primary">Necator_chrX.g25403</name>
    <name evidence="1" type="ORF">RB195_025237</name>
</gene>
<name>A0ABR1ERF9_NECAM</name>
<dbReference type="EMBL" id="JAVFWL010000006">
    <property type="protein sequence ID" value="KAK6765220.1"/>
    <property type="molecule type" value="Genomic_DNA"/>
</dbReference>
<evidence type="ECO:0000313" key="1">
    <source>
        <dbReference type="EMBL" id="KAK6765220.1"/>
    </source>
</evidence>
<proteinExistence type="predicted"/>
<protein>
    <submittedName>
        <fullName evidence="1">Uncharacterized protein</fullName>
    </submittedName>
</protein>
<sequence>MGRSPYPRKIFLHKERRTAAKFRERNPRTVINWGLFAMLVGCWKDSAMDNIDGEYDRLVEQLHDCTKKAESFGTTKRRMSLEALELIRQRGGST</sequence>
<evidence type="ECO:0000313" key="2">
    <source>
        <dbReference type="Proteomes" id="UP001303046"/>
    </source>
</evidence>
<organism evidence="1 2">
    <name type="scientific">Necator americanus</name>
    <name type="common">Human hookworm</name>
    <dbReference type="NCBI Taxonomy" id="51031"/>
    <lineage>
        <taxon>Eukaryota</taxon>
        <taxon>Metazoa</taxon>
        <taxon>Ecdysozoa</taxon>
        <taxon>Nematoda</taxon>
        <taxon>Chromadorea</taxon>
        <taxon>Rhabditida</taxon>
        <taxon>Rhabditina</taxon>
        <taxon>Rhabditomorpha</taxon>
        <taxon>Strongyloidea</taxon>
        <taxon>Ancylostomatidae</taxon>
        <taxon>Bunostominae</taxon>
        <taxon>Necator</taxon>
    </lineage>
</organism>
<reference evidence="1 2" key="1">
    <citation type="submission" date="2023-08" db="EMBL/GenBank/DDBJ databases">
        <title>A Necator americanus chromosomal reference genome.</title>
        <authorList>
            <person name="Ilik V."/>
            <person name="Petrzelkova K.J."/>
            <person name="Pardy F."/>
            <person name="Fuh T."/>
            <person name="Niatou-Singa F.S."/>
            <person name="Gouil Q."/>
            <person name="Baker L."/>
            <person name="Ritchie M.E."/>
            <person name="Jex A.R."/>
            <person name="Gazzola D."/>
            <person name="Li H."/>
            <person name="Toshio Fujiwara R."/>
            <person name="Zhan B."/>
            <person name="Aroian R.V."/>
            <person name="Pafco B."/>
            <person name="Schwarz E.M."/>
        </authorList>
    </citation>
    <scope>NUCLEOTIDE SEQUENCE [LARGE SCALE GENOMIC DNA]</scope>
    <source>
        <strain evidence="1 2">Aroian</strain>
        <tissue evidence="1">Whole animal</tissue>
    </source>
</reference>